<comment type="cofactor">
    <cofactor evidence="1">
        <name>pyridoxal 5'-phosphate</name>
        <dbReference type="ChEBI" id="CHEBI:597326"/>
    </cofactor>
</comment>
<dbReference type="SUPFAM" id="SSF53383">
    <property type="entry name" value="PLP-dependent transferases"/>
    <property type="match status" value="1"/>
</dbReference>
<evidence type="ECO:0000256" key="2">
    <source>
        <dbReference type="ARBA" id="ARBA00008954"/>
    </source>
</evidence>
<organism evidence="5 6">
    <name type="scientific">Acetilactobacillus jinshanensis</name>
    <dbReference type="NCBI Taxonomy" id="1720083"/>
    <lineage>
        <taxon>Bacteria</taxon>
        <taxon>Bacillati</taxon>
        <taxon>Bacillota</taxon>
        <taxon>Bacilli</taxon>
        <taxon>Lactobacillales</taxon>
        <taxon>Lactobacillaceae</taxon>
        <taxon>Acetilactobacillus</taxon>
    </lineage>
</organism>
<keyword evidence="3 4" id="KW-0663">Pyridoxal phosphate</keyword>
<evidence type="ECO:0000313" key="6">
    <source>
        <dbReference type="Proteomes" id="UP000294321"/>
    </source>
</evidence>
<protein>
    <submittedName>
        <fullName evidence="5">Aminotransferase class III-fold pyridoxal phosphate-dependent enzyme</fullName>
    </submittedName>
</protein>
<dbReference type="PROSITE" id="PS00600">
    <property type="entry name" value="AA_TRANSFER_CLASS_3"/>
    <property type="match status" value="1"/>
</dbReference>
<evidence type="ECO:0000313" key="5">
    <source>
        <dbReference type="EMBL" id="QBP18939.1"/>
    </source>
</evidence>
<dbReference type="PANTHER" id="PTHR11986">
    <property type="entry name" value="AMINOTRANSFERASE CLASS III"/>
    <property type="match status" value="1"/>
</dbReference>
<evidence type="ECO:0000256" key="4">
    <source>
        <dbReference type="RuleBase" id="RU003560"/>
    </source>
</evidence>
<accession>A0A4V1ALV7</accession>
<dbReference type="CDD" id="cd00610">
    <property type="entry name" value="OAT_like"/>
    <property type="match status" value="1"/>
</dbReference>
<dbReference type="Pfam" id="PF00202">
    <property type="entry name" value="Aminotran_3"/>
    <property type="match status" value="1"/>
</dbReference>
<dbReference type="Gene3D" id="3.40.640.10">
    <property type="entry name" value="Type I PLP-dependent aspartate aminotransferase-like (Major domain)"/>
    <property type="match status" value="1"/>
</dbReference>
<dbReference type="InterPro" id="IPR005814">
    <property type="entry name" value="Aminotrans_3"/>
</dbReference>
<dbReference type="KEGG" id="lji:ELX58_07575"/>
<dbReference type="GO" id="GO:0042802">
    <property type="term" value="F:identical protein binding"/>
    <property type="evidence" value="ECO:0007669"/>
    <property type="project" value="TreeGrafter"/>
</dbReference>
<dbReference type="InterPro" id="IPR015422">
    <property type="entry name" value="PyrdxlP-dep_Trfase_small"/>
</dbReference>
<dbReference type="Proteomes" id="UP000294321">
    <property type="component" value="Chromosome"/>
</dbReference>
<keyword evidence="5" id="KW-0808">Transferase</keyword>
<dbReference type="InterPro" id="IPR049704">
    <property type="entry name" value="Aminotrans_3_PPA_site"/>
</dbReference>
<dbReference type="OrthoDB" id="9807885at2"/>
<proteinExistence type="inferred from homology"/>
<dbReference type="PIRSF" id="PIRSF000521">
    <property type="entry name" value="Transaminase_4ab_Lys_Orn"/>
    <property type="match status" value="1"/>
</dbReference>
<sequence length="434" mass="47983">MDKNQVLLNQMHKYFSRAATNQNRDVVISSGKGSYVYDANGKQYIDLLSSATTANVGHCNPHVVHAIQKQAAKLLDYTPVYFANTTEVNLMPKLLKTIPMHGPLELSWGTSGSESDDSIIKFARGYTRRPYVISYDGSCHGSDYGGASATGEVDQVRNIGPLLPGIIKVPYPAPWLKLKGETEDQFVDRLFNEFLMPFENYVPADETAVIMVEPIQGDGGIIKAPEKYLQKVYHFAHQHGILFAVDEINQGLGRSGTWWSIQHFHNIEPDILVTGKALASGLPLSATIGKKAIMESLVFPEDAFTTAGNPVVAAACSATLDVIQQEHLVTRSKKMGPFAKKFFDEEASKYPFIGDVRMYGLNGGIDVVKPGTKKFDPKLAEKICDLLVKNGVIMTTTNFSVLRFQPPLVIKKSTLSKAFIIIDHVFKEINQHYI</sequence>
<dbReference type="EMBL" id="CP034726">
    <property type="protein sequence ID" value="QBP18939.1"/>
    <property type="molecule type" value="Genomic_DNA"/>
</dbReference>
<keyword evidence="5" id="KW-0032">Aminotransferase</keyword>
<keyword evidence="6" id="KW-1185">Reference proteome</keyword>
<dbReference type="Gene3D" id="3.90.1150.10">
    <property type="entry name" value="Aspartate Aminotransferase, domain 1"/>
    <property type="match status" value="1"/>
</dbReference>
<dbReference type="RefSeq" id="WP_133442496.1">
    <property type="nucleotide sequence ID" value="NZ_CP034726.1"/>
</dbReference>
<evidence type="ECO:0000256" key="1">
    <source>
        <dbReference type="ARBA" id="ARBA00001933"/>
    </source>
</evidence>
<dbReference type="GO" id="GO:0030170">
    <property type="term" value="F:pyridoxal phosphate binding"/>
    <property type="evidence" value="ECO:0007669"/>
    <property type="project" value="InterPro"/>
</dbReference>
<evidence type="ECO:0000256" key="3">
    <source>
        <dbReference type="ARBA" id="ARBA00022898"/>
    </source>
</evidence>
<dbReference type="PANTHER" id="PTHR11986:SF58">
    <property type="entry name" value="LEUCINE_METHIONINE RACEMASE"/>
    <property type="match status" value="1"/>
</dbReference>
<dbReference type="GO" id="GO:0008483">
    <property type="term" value="F:transaminase activity"/>
    <property type="evidence" value="ECO:0007669"/>
    <property type="project" value="UniProtKB-KW"/>
</dbReference>
<dbReference type="AlphaFoldDB" id="A0A4V1ALV7"/>
<dbReference type="InterPro" id="IPR015424">
    <property type="entry name" value="PyrdxlP-dep_Trfase"/>
</dbReference>
<reference evidence="6" key="1">
    <citation type="submission" date="2018-12" db="EMBL/GenBank/DDBJ databases">
        <title>A new species of lactobacillus.</title>
        <authorList>
            <person name="Jian Y."/>
            <person name="Xin L."/>
            <person name="Hong Z.J."/>
            <person name="Ming L.Z."/>
            <person name="Hong X.Z."/>
        </authorList>
    </citation>
    <scope>NUCLEOTIDE SEQUENCE [LARGE SCALE GENOMIC DNA]</scope>
    <source>
        <strain evidence="6">HSLZ-75</strain>
    </source>
</reference>
<dbReference type="InterPro" id="IPR015421">
    <property type="entry name" value="PyrdxlP-dep_Trfase_major"/>
</dbReference>
<dbReference type="InterPro" id="IPR050103">
    <property type="entry name" value="Class-III_PLP-dep_AT"/>
</dbReference>
<comment type="similarity">
    <text evidence="2 4">Belongs to the class-III pyridoxal-phosphate-dependent aminotransferase family.</text>
</comment>
<gene>
    <name evidence="5" type="ORF">ELX58_07575</name>
</gene>
<name>A0A4V1ALV7_9LACO</name>